<accession>A0A0F9RZ45</accession>
<comment type="caution">
    <text evidence="1">The sequence shown here is derived from an EMBL/GenBank/DDBJ whole genome shotgun (WGS) entry which is preliminary data.</text>
</comment>
<gene>
    <name evidence="1" type="ORF">LCGC14_0915370</name>
</gene>
<name>A0A0F9RZ45_9ZZZZ</name>
<dbReference type="AlphaFoldDB" id="A0A0F9RZ45"/>
<reference evidence="1" key="1">
    <citation type="journal article" date="2015" name="Nature">
        <title>Complex archaea that bridge the gap between prokaryotes and eukaryotes.</title>
        <authorList>
            <person name="Spang A."/>
            <person name="Saw J.H."/>
            <person name="Jorgensen S.L."/>
            <person name="Zaremba-Niedzwiedzka K."/>
            <person name="Martijn J."/>
            <person name="Lind A.E."/>
            <person name="van Eijk R."/>
            <person name="Schleper C."/>
            <person name="Guy L."/>
            <person name="Ettema T.J."/>
        </authorList>
    </citation>
    <scope>NUCLEOTIDE SEQUENCE</scope>
</reference>
<protein>
    <submittedName>
        <fullName evidence="1">Uncharacterized protein</fullName>
    </submittedName>
</protein>
<dbReference type="EMBL" id="LAZR01003064">
    <property type="protein sequence ID" value="KKN22413.1"/>
    <property type="molecule type" value="Genomic_DNA"/>
</dbReference>
<sequence>MFQITHDNQFVYSLMRVTELTKSVIKEESIEDLMFLWANKTAIPYLKWMSQFRTDNIDWYLKDLS</sequence>
<organism evidence="1">
    <name type="scientific">marine sediment metagenome</name>
    <dbReference type="NCBI Taxonomy" id="412755"/>
    <lineage>
        <taxon>unclassified sequences</taxon>
        <taxon>metagenomes</taxon>
        <taxon>ecological metagenomes</taxon>
    </lineage>
</organism>
<proteinExistence type="predicted"/>
<evidence type="ECO:0000313" key="1">
    <source>
        <dbReference type="EMBL" id="KKN22413.1"/>
    </source>
</evidence>